<evidence type="ECO:0000313" key="9">
    <source>
        <dbReference type="Proteomes" id="UP000593766"/>
    </source>
</evidence>
<keyword evidence="9" id="KW-1185">Reference proteome</keyword>
<dbReference type="NCBIfam" id="TIGR03630">
    <property type="entry name" value="uS17_arch"/>
    <property type="match status" value="1"/>
</dbReference>
<organism evidence="8 9">
    <name type="scientific">Thermosphaera chiliense</name>
    <dbReference type="NCBI Taxonomy" id="3402707"/>
    <lineage>
        <taxon>Archaea</taxon>
        <taxon>Thermoproteota</taxon>
        <taxon>Thermoprotei</taxon>
        <taxon>Desulfurococcales</taxon>
        <taxon>Desulfurococcaceae</taxon>
        <taxon>Thermosphaera</taxon>
    </lineage>
</organism>
<proteinExistence type="inferred from homology"/>
<dbReference type="GeneID" id="59454159"/>
<evidence type="ECO:0000256" key="2">
    <source>
        <dbReference type="ARBA" id="ARBA00022730"/>
    </source>
</evidence>
<dbReference type="CDD" id="cd00364">
    <property type="entry name" value="Ribosomal_uS17"/>
    <property type="match status" value="1"/>
</dbReference>
<evidence type="ECO:0000256" key="5">
    <source>
        <dbReference type="ARBA" id="ARBA00023274"/>
    </source>
</evidence>
<accession>A0A7M1UR43</accession>
<dbReference type="HAMAP" id="MF_01345_A">
    <property type="entry name" value="Ribosomal_uS17_A"/>
    <property type="match status" value="1"/>
</dbReference>
<dbReference type="GO" id="GO:0003735">
    <property type="term" value="F:structural constituent of ribosome"/>
    <property type="evidence" value="ECO:0007669"/>
    <property type="project" value="UniProtKB-UniRule"/>
</dbReference>
<evidence type="ECO:0000256" key="3">
    <source>
        <dbReference type="ARBA" id="ARBA00022884"/>
    </source>
</evidence>
<comment type="function">
    <text evidence="6">One of the primary rRNA binding proteins, it binds specifically to the 5'-end of 16S ribosomal RNA.</text>
</comment>
<reference evidence="8 9" key="1">
    <citation type="submission" date="2020-10" db="EMBL/GenBank/DDBJ databases">
        <title>Complete genome sequence of Thermosphaera aggregans strain 3507.</title>
        <authorList>
            <person name="Zayulina K.S."/>
            <person name="Elcheninov A.G."/>
            <person name="Toshchakov S.V."/>
            <person name="Kublanov I.V."/>
            <person name="Kochetkova T.V."/>
        </authorList>
    </citation>
    <scope>NUCLEOTIDE SEQUENCE [LARGE SCALE GENOMIC DNA]</scope>
    <source>
        <strain evidence="8 9">3507</strain>
    </source>
</reference>
<comment type="subunit">
    <text evidence="6">Part of the 30S ribosomal subunit.</text>
</comment>
<dbReference type="PANTHER" id="PTHR10744">
    <property type="entry name" value="40S RIBOSOMAL PROTEIN S11 FAMILY MEMBER"/>
    <property type="match status" value="1"/>
</dbReference>
<dbReference type="KEGG" id="tcs:IMZ38_02035"/>
<comment type="similarity">
    <text evidence="1 6 7">Belongs to the universal ribosomal protein uS17 family.</text>
</comment>
<dbReference type="PRINTS" id="PR00973">
    <property type="entry name" value="RIBOSOMALS17"/>
</dbReference>
<dbReference type="InterPro" id="IPR000266">
    <property type="entry name" value="Ribosomal_uS17"/>
</dbReference>
<dbReference type="AlphaFoldDB" id="A0A7M1UR43"/>
<evidence type="ECO:0000256" key="4">
    <source>
        <dbReference type="ARBA" id="ARBA00022980"/>
    </source>
</evidence>
<dbReference type="NCBIfam" id="NF006345">
    <property type="entry name" value="PRK08572.1"/>
    <property type="match status" value="1"/>
</dbReference>
<gene>
    <name evidence="6" type="primary">rps17</name>
    <name evidence="8" type="ORF">IMZ38_02035</name>
</gene>
<dbReference type="PROSITE" id="PS00056">
    <property type="entry name" value="RIBOSOMAL_S17"/>
    <property type="match status" value="1"/>
</dbReference>
<dbReference type="InterPro" id="IPR019978">
    <property type="entry name" value="Ribosomal_uS17_archaeal"/>
</dbReference>
<protein>
    <recommendedName>
        <fullName evidence="6">Small ribosomal subunit protein uS17</fullName>
    </recommendedName>
</protein>
<evidence type="ECO:0000256" key="7">
    <source>
        <dbReference type="RuleBase" id="RU003872"/>
    </source>
</evidence>
<dbReference type="Pfam" id="PF00366">
    <property type="entry name" value="Ribosomal_S17"/>
    <property type="match status" value="1"/>
</dbReference>
<dbReference type="Gene3D" id="2.40.50.1000">
    <property type="match status" value="1"/>
</dbReference>
<evidence type="ECO:0000313" key="8">
    <source>
        <dbReference type="EMBL" id="QOR94735.1"/>
    </source>
</evidence>
<dbReference type="PANTHER" id="PTHR10744:SF9">
    <property type="entry name" value="40S RIBOSOMAL PROTEIN S11-RELATED"/>
    <property type="match status" value="1"/>
</dbReference>
<keyword evidence="3 6" id="KW-0694">RNA-binding</keyword>
<dbReference type="GO" id="GO:0006412">
    <property type="term" value="P:translation"/>
    <property type="evidence" value="ECO:0007669"/>
    <property type="project" value="UniProtKB-UniRule"/>
</dbReference>
<dbReference type="GO" id="GO:0019843">
    <property type="term" value="F:rRNA binding"/>
    <property type="evidence" value="ECO:0007669"/>
    <property type="project" value="UniProtKB-UniRule"/>
</dbReference>
<dbReference type="SUPFAM" id="SSF50249">
    <property type="entry name" value="Nucleic acid-binding proteins"/>
    <property type="match status" value="1"/>
</dbReference>
<dbReference type="InterPro" id="IPR012340">
    <property type="entry name" value="NA-bd_OB-fold"/>
</dbReference>
<keyword evidence="2 6" id="KW-0699">rRNA-binding</keyword>
<keyword evidence="4 6" id="KW-0689">Ribosomal protein</keyword>
<keyword evidence="5 6" id="KW-0687">Ribonucleoprotein</keyword>
<dbReference type="RefSeq" id="WP_193436532.1">
    <property type="nucleotide sequence ID" value="NZ_CP063144.1"/>
</dbReference>
<dbReference type="OrthoDB" id="10698at2157"/>
<evidence type="ECO:0000256" key="1">
    <source>
        <dbReference type="ARBA" id="ARBA00010254"/>
    </source>
</evidence>
<dbReference type="GO" id="GO:0022627">
    <property type="term" value="C:cytosolic small ribosomal subunit"/>
    <property type="evidence" value="ECO:0007669"/>
    <property type="project" value="UniProtKB-UniRule"/>
</dbReference>
<dbReference type="InterPro" id="IPR019979">
    <property type="entry name" value="Ribosomal_uS17_CS"/>
</dbReference>
<dbReference type="EMBL" id="CP063144">
    <property type="protein sequence ID" value="QOR94735.1"/>
    <property type="molecule type" value="Genomic_DNA"/>
</dbReference>
<name>A0A7M1UR43_9CREN</name>
<dbReference type="Proteomes" id="UP000593766">
    <property type="component" value="Chromosome"/>
</dbReference>
<sequence length="117" mass="13126">MSRAQVNNIGLEGLTPPERTCEDPKCPWHGHVKVRGVVLTGVVSKRKAHGMVVVRHDYLHYVKKFMRYEKRKKHIHAHLPPCIEVREGDTVVIGETRPLSKTVSFVVLAVVKKAGGV</sequence>
<dbReference type="InterPro" id="IPR028333">
    <property type="entry name" value="Ribosomal_uS17_arc/euk"/>
</dbReference>
<evidence type="ECO:0000256" key="6">
    <source>
        <dbReference type="HAMAP-Rule" id="MF_01345"/>
    </source>
</evidence>